<dbReference type="AlphaFoldDB" id="A0AAE3FGW6"/>
<dbReference type="Proteomes" id="UP001139365">
    <property type="component" value="Unassembled WGS sequence"/>
</dbReference>
<evidence type="ECO:0000256" key="1">
    <source>
        <dbReference type="SAM" id="SignalP"/>
    </source>
</evidence>
<dbReference type="Gene3D" id="3.40.190.10">
    <property type="entry name" value="Periplasmic binding protein-like II"/>
    <property type="match status" value="1"/>
</dbReference>
<evidence type="ECO:0000313" key="3">
    <source>
        <dbReference type="Proteomes" id="UP001139365"/>
    </source>
</evidence>
<organism evidence="2 3">
    <name type="scientific">Candidatus Colimorpha enterica</name>
    <dbReference type="NCBI Taxonomy" id="3083063"/>
    <lineage>
        <taxon>Bacteria</taxon>
        <taxon>Pseudomonadati</taxon>
        <taxon>Bacteroidota</taxon>
        <taxon>Bacteroidia</taxon>
        <taxon>Bacteroidales</taxon>
        <taxon>Candidatus Colimorpha</taxon>
    </lineage>
</organism>
<protein>
    <recommendedName>
        <fullName evidence="4">Extracellular solute-binding protein</fullName>
    </recommendedName>
</protein>
<dbReference type="PROSITE" id="PS51257">
    <property type="entry name" value="PROKAR_LIPOPROTEIN"/>
    <property type="match status" value="1"/>
</dbReference>
<sequence length="495" mass="55930">MKKHTRVLSALLGLLMLCGIFAACRTGGGDKPGSGGTETVPQTGNYVADYLPDGKFEGRTFTVANFGDVRSFDISQDDATNTFDKAKYQRNQLIEARYGMEFAENLIASGYDECYTAYMNNYQSGEYAFDVCKNIMRNAWLAVVGGAVVPIEKLEYCRPDQEWYLKYVNEELTINGTLFFAYTYEADTVTRALCCVFFNKKMAEDNTKLENPYDLVKAGTWTTDKMFEMAAVGRSDVNGDGKMSIDDDVYGIIAEDDQYVPGMWIGAGMKMIEKDSDGSPYLSAAGNERFIDILNKTFDAYMDNGLLFEGFTQRGQVYQTIVDDNRSFTENHSLFYMGGIYQWEAMTDMQDDFGVIPLPKYDEKQERYYARVCDGHANCVPASNPDLKFTSIILEALAVESLNIVNPAYFEDAIENRYLRDPEESMEIIKMLQKNIIVDLADSIWMTTGRQVIVDTFRNESKTFASTLDKYAPVINKQIANDVEKILEIIDKYGL</sequence>
<reference evidence="2 3" key="1">
    <citation type="submission" date="2022-03" db="EMBL/GenBank/DDBJ databases">
        <title>Metagenome-assembled genomes from swine fecal metagenomes.</title>
        <authorList>
            <person name="Holman D.B."/>
            <person name="Kommadath A."/>
        </authorList>
    </citation>
    <scope>NUCLEOTIDE SEQUENCE [LARGE SCALE GENOMIC DNA]</scope>
    <source>
        <strain evidence="2">SUG147</strain>
    </source>
</reference>
<evidence type="ECO:0008006" key="4">
    <source>
        <dbReference type="Google" id="ProtNLM"/>
    </source>
</evidence>
<dbReference type="EMBL" id="JALEMU010000129">
    <property type="protein sequence ID" value="MCI5756201.1"/>
    <property type="molecule type" value="Genomic_DNA"/>
</dbReference>
<gene>
    <name evidence="2" type="ORF">MR241_07915</name>
</gene>
<name>A0AAE3FGW6_9BACT</name>
<comment type="caution">
    <text evidence="2">The sequence shown here is derived from an EMBL/GenBank/DDBJ whole genome shotgun (WGS) entry which is preliminary data.</text>
</comment>
<accession>A0AAE3FGW6</accession>
<dbReference type="SUPFAM" id="SSF53850">
    <property type="entry name" value="Periplasmic binding protein-like II"/>
    <property type="match status" value="1"/>
</dbReference>
<feature type="signal peptide" evidence="1">
    <location>
        <begin position="1"/>
        <end position="22"/>
    </location>
</feature>
<feature type="chain" id="PRO_5042193149" description="Extracellular solute-binding protein" evidence="1">
    <location>
        <begin position="23"/>
        <end position="495"/>
    </location>
</feature>
<proteinExistence type="predicted"/>
<keyword evidence="1" id="KW-0732">Signal</keyword>
<evidence type="ECO:0000313" key="2">
    <source>
        <dbReference type="EMBL" id="MCI5756201.1"/>
    </source>
</evidence>